<keyword evidence="2" id="KW-0548">Nucleotidyltransferase</keyword>
<dbReference type="SUPFAM" id="SSF56672">
    <property type="entry name" value="DNA/RNA polymerases"/>
    <property type="match status" value="1"/>
</dbReference>
<dbReference type="Proteomes" id="UP000095413">
    <property type="component" value="Unassembled WGS sequence"/>
</dbReference>
<evidence type="ECO:0000313" key="2">
    <source>
        <dbReference type="EMBL" id="CUP42288.1"/>
    </source>
</evidence>
<gene>
    <name evidence="2" type="ORF">ERS852533_01298</name>
</gene>
<dbReference type="InterPro" id="IPR000477">
    <property type="entry name" value="RT_dom"/>
</dbReference>
<dbReference type="PROSITE" id="PS50878">
    <property type="entry name" value="RT_POL"/>
    <property type="match status" value="1"/>
</dbReference>
<dbReference type="OrthoDB" id="9788687at2"/>
<dbReference type="GO" id="GO:0003964">
    <property type="term" value="F:RNA-directed DNA polymerase activity"/>
    <property type="evidence" value="ECO:0007669"/>
    <property type="project" value="UniProtKB-KW"/>
</dbReference>
<keyword evidence="2" id="KW-0695">RNA-directed DNA polymerase</keyword>
<protein>
    <submittedName>
        <fullName evidence="2">Retron-type reverse transcriptase</fullName>
    </submittedName>
</protein>
<dbReference type="InterPro" id="IPR051083">
    <property type="entry name" value="GrpII_Intron_Splice-Mob/Def"/>
</dbReference>
<dbReference type="Pfam" id="PF00078">
    <property type="entry name" value="RVT_1"/>
    <property type="match status" value="1"/>
</dbReference>
<sequence>MNDMESVYDANSLLDAFNKSKKGTAWKESVQRYEMNLLRNINQTQKELKDGTYEQKDFYEFKLHERGKTRHIKSMHISDRVVQRSVCDNVLVPELSKYLTYDNGASMEGKGIHFARKRLSTHLHKFYRKHKSNEGYVLLIDFSKFFDNIVHDGLIKEMRKKIGDKETMSFIEKLIDTFRVDVSYMTDEEYANCMKTLYNALEHAQIDKAKLTGEKYMRKSVGIGSQISQISGVYYPTRIDNYCKIVKGMKYYGRYMDDIYIIHEDKEYLKGLLNDIQGICDELGLFINPKKTQIVKLSHGFTFLKIKYNLTETGKVQERISKDSVTRMRRKLKKFRKLMDAGEMSFDDVRCAYASWKGGVSHYDSYNVVKSMDKLFDELFIHPFIGGGHRDEQNNNEQK</sequence>
<dbReference type="EMBL" id="CZBA01000006">
    <property type="protein sequence ID" value="CUP42288.1"/>
    <property type="molecule type" value="Genomic_DNA"/>
</dbReference>
<keyword evidence="2" id="KW-0808">Transferase</keyword>
<proteinExistence type="predicted"/>
<dbReference type="PANTHER" id="PTHR34047">
    <property type="entry name" value="NUCLEAR INTRON MATURASE 1, MITOCHONDRIAL-RELATED"/>
    <property type="match status" value="1"/>
</dbReference>
<reference evidence="2 3" key="1">
    <citation type="submission" date="2015-09" db="EMBL/GenBank/DDBJ databases">
        <authorList>
            <consortium name="Pathogen Informatics"/>
        </authorList>
    </citation>
    <scope>NUCLEOTIDE SEQUENCE [LARGE SCALE GENOMIC DNA]</scope>
    <source>
        <strain evidence="2 3">2789STDY5834921</strain>
    </source>
</reference>
<dbReference type="CDD" id="cd01646">
    <property type="entry name" value="RT_Bac_retron_I"/>
    <property type="match status" value="1"/>
</dbReference>
<evidence type="ECO:0000313" key="3">
    <source>
        <dbReference type="Proteomes" id="UP000095413"/>
    </source>
</evidence>
<dbReference type="InterPro" id="IPR043502">
    <property type="entry name" value="DNA/RNA_pol_sf"/>
</dbReference>
<dbReference type="AlphaFoldDB" id="A0A174N6Y7"/>
<organism evidence="2 3">
    <name type="scientific">Blautia obeum</name>
    <dbReference type="NCBI Taxonomy" id="40520"/>
    <lineage>
        <taxon>Bacteria</taxon>
        <taxon>Bacillati</taxon>
        <taxon>Bacillota</taxon>
        <taxon>Clostridia</taxon>
        <taxon>Lachnospirales</taxon>
        <taxon>Lachnospiraceae</taxon>
        <taxon>Blautia</taxon>
    </lineage>
</organism>
<dbReference type="RefSeq" id="WP_055055762.1">
    <property type="nucleotide sequence ID" value="NZ_CZBA01000006.1"/>
</dbReference>
<dbReference type="PANTHER" id="PTHR34047:SF8">
    <property type="entry name" value="PROTEIN YKFC"/>
    <property type="match status" value="1"/>
</dbReference>
<name>A0A174N6Y7_9FIRM</name>
<feature type="domain" description="Reverse transcriptase" evidence="1">
    <location>
        <begin position="1"/>
        <end position="308"/>
    </location>
</feature>
<evidence type="ECO:0000259" key="1">
    <source>
        <dbReference type="PROSITE" id="PS50878"/>
    </source>
</evidence>
<accession>A0A174N6Y7</accession>